<evidence type="ECO:0000313" key="8">
    <source>
        <dbReference type="Proteomes" id="UP000019132"/>
    </source>
</evidence>
<comment type="similarity">
    <text evidence="1">Belongs to the HIBADH-related family. NP60 subfamily.</text>
</comment>
<dbReference type="InterPro" id="IPR002204">
    <property type="entry name" value="3-OH-isobutyrate_DH-rel_CS"/>
</dbReference>
<dbReference type="AlphaFoldDB" id="K3WRE9"/>
<feature type="domain" description="3-hydroxyisobutyrate dehydrogenase-like NAD-binding" evidence="6">
    <location>
        <begin position="171"/>
        <end position="288"/>
    </location>
</feature>
<dbReference type="InterPro" id="IPR051265">
    <property type="entry name" value="HIBADH-related_NP60_sf"/>
</dbReference>
<sequence>MIGFIGLGNMGLPMAYNFVKNGHDVLCFDTNKDSVDRLVQLGGRAASSVEAIASSVTTVFSVLPNDEVLTSVVLGDATKPGSGLLANLTPGTLHVSCSTIHPDTSRHLDTKHNEKSASYIAAPIFARPDGMEALQANFVISGSNAEAVETATEWLKCTSAGVYNFSNEDAGAANAVKLCGNFLIASAIESMAEALSLVEANGVDRVQAMQFYSNTFLSSVIHKGYGQRVSERDHRPGGFALELGYKDQRLAHQMALQNQVPMPFLSVLIDRFLSERAKGRSDLDWSAIGLGVCESRGVDVSDAIERARKDTKE</sequence>
<reference evidence="8" key="1">
    <citation type="journal article" date="2010" name="Genome Biol.">
        <title>Genome sequence of the necrotrophic plant pathogen Pythium ultimum reveals original pathogenicity mechanisms and effector repertoire.</title>
        <authorList>
            <person name="Levesque C.A."/>
            <person name="Brouwer H."/>
            <person name="Cano L."/>
            <person name="Hamilton J.P."/>
            <person name="Holt C."/>
            <person name="Huitema E."/>
            <person name="Raffaele S."/>
            <person name="Robideau G.P."/>
            <person name="Thines M."/>
            <person name="Win J."/>
            <person name="Zerillo M.M."/>
            <person name="Beakes G.W."/>
            <person name="Boore J.L."/>
            <person name="Busam D."/>
            <person name="Dumas B."/>
            <person name="Ferriera S."/>
            <person name="Fuerstenberg S.I."/>
            <person name="Gachon C.M."/>
            <person name="Gaulin E."/>
            <person name="Govers F."/>
            <person name="Grenville-Briggs L."/>
            <person name="Horner N."/>
            <person name="Hostetler J."/>
            <person name="Jiang R.H."/>
            <person name="Johnson J."/>
            <person name="Krajaejun T."/>
            <person name="Lin H."/>
            <person name="Meijer H.J."/>
            <person name="Moore B."/>
            <person name="Morris P."/>
            <person name="Phuntmart V."/>
            <person name="Puiu D."/>
            <person name="Shetty J."/>
            <person name="Stajich J.E."/>
            <person name="Tripathy S."/>
            <person name="Wawra S."/>
            <person name="van West P."/>
            <person name="Whitty B.R."/>
            <person name="Coutinho P.M."/>
            <person name="Henrissat B."/>
            <person name="Martin F."/>
            <person name="Thomas P.D."/>
            <person name="Tyler B.M."/>
            <person name="De Vries R.P."/>
            <person name="Kamoun S."/>
            <person name="Yandell M."/>
            <person name="Tisserat N."/>
            <person name="Buell C.R."/>
        </authorList>
    </citation>
    <scope>NUCLEOTIDE SEQUENCE</scope>
    <source>
        <strain evidence="8">DAOM:BR144</strain>
    </source>
</reference>
<dbReference type="SUPFAM" id="SSF51735">
    <property type="entry name" value="NAD(P)-binding Rossmann-fold domains"/>
    <property type="match status" value="1"/>
</dbReference>
<dbReference type="HOGENOM" id="CLU_035117_0_1_1"/>
<feature type="active site" evidence="4">
    <location>
        <position position="177"/>
    </location>
</feature>
<proteinExistence type="inferred from homology"/>
<dbReference type="GO" id="GO:0016491">
    <property type="term" value="F:oxidoreductase activity"/>
    <property type="evidence" value="ECO:0007669"/>
    <property type="project" value="UniProtKB-KW"/>
</dbReference>
<evidence type="ECO:0008006" key="9">
    <source>
        <dbReference type="Google" id="ProtNLM"/>
    </source>
</evidence>
<dbReference type="EMBL" id="GL376585">
    <property type="status" value="NOT_ANNOTATED_CDS"/>
    <property type="molecule type" value="Genomic_DNA"/>
</dbReference>
<protein>
    <recommendedName>
        <fullName evidence="9">6-phosphogluconate dehydrogenase NADP-binding domain-containing protein</fullName>
    </recommendedName>
</protein>
<dbReference type="STRING" id="431595.K3WRE9"/>
<feature type="domain" description="6-phosphogluconate dehydrogenase NADP-binding" evidence="5">
    <location>
        <begin position="2"/>
        <end position="162"/>
    </location>
</feature>
<dbReference type="InterPro" id="IPR008927">
    <property type="entry name" value="6-PGluconate_DH-like_C_sf"/>
</dbReference>
<dbReference type="GO" id="GO:0050661">
    <property type="term" value="F:NADP binding"/>
    <property type="evidence" value="ECO:0007669"/>
    <property type="project" value="InterPro"/>
</dbReference>
<reference evidence="8" key="2">
    <citation type="submission" date="2010-04" db="EMBL/GenBank/DDBJ databases">
        <authorList>
            <person name="Buell R."/>
            <person name="Hamilton J."/>
            <person name="Hostetler J."/>
        </authorList>
    </citation>
    <scope>NUCLEOTIDE SEQUENCE [LARGE SCALE GENOMIC DNA]</scope>
    <source>
        <strain evidence="8">DAOM:BR144</strain>
    </source>
</reference>
<dbReference type="eggNOG" id="KOG0409">
    <property type="taxonomic scope" value="Eukaryota"/>
</dbReference>
<reference evidence="7" key="3">
    <citation type="submission" date="2015-02" db="UniProtKB">
        <authorList>
            <consortium name="EnsemblProtists"/>
        </authorList>
    </citation>
    <scope>IDENTIFICATION</scope>
    <source>
        <strain evidence="7">DAOM BR144</strain>
    </source>
</reference>
<evidence type="ECO:0000313" key="7">
    <source>
        <dbReference type="EnsemblProtists" id="PYU1_T007543"/>
    </source>
</evidence>
<dbReference type="InterPro" id="IPR006115">
    <property type="entry name" value="6PGDH_NADP-bd"/>
</dbReference>
<dbReference type="Pfam" id="PF03446">
    <property type="entry name" value="NAD_binding_2"/>
    <property type="match status" value="1"/>
</dbReference>
<dbReference type="Pfam" id="PF14833">
    <property type="entry name" value="NAD_binding_11"/>
    <property type="match status" value="1"/>
</dbReference>
<evidence type="ECO:0000256" key="2">
    <source>
        <dbReference type="ARBA" id="ARBA00023002"/>
    </source>
</evidence>
<dbReference type="VEuPathDB" id="FungiDB:PYU1_G007527"/>
<accession>K3WRE9</accession>
<dbReference type="PIRSF" id="PIRSF000103">
    <property type="entry name" value="HIBADH"/>
    <property type="match status" value="1"/>
</dbReference>
<dbReference type="Gene3D" id="3.40.50.720">
    <property type="entry name" value="NAD(P)-binding Rossmann-like Domain"/>
    <property type="match status" value="1"/>
</dbReference>
<dbReference type="GO" id="GO:0051287">
    <property type="term" value="F:NAD binding"/>
    <property type="evidence" value="ECO:0007669"/>
    <property type="project" value="InterPro"/>
</dbReference>
<dbReference type="PROSITE" id="PS00895">
    <property type="entry name" value="3_HYDROXYISOBUT_DH"/>
    <property type="match status" value="1"/>
</dbReference>
<dbReference type="Proteomes" id="UP000019132">
    <property type="component" value="Unassembled WGS sequence"/>
</dbReference>
<evidence type="ECO:0000259" key="5">
    <source>
        <dbReference type="Pfam" id="PF03446"/>
    </source>
</evidence>
<dbReference type="InterPro" id="IPR013328">
    <property type="entry name" value="6PGD_dom2"/>
</dbReference>
<dbReference type="InParanoid" id="K3WRE9"/>
<evidence type="ECO:0000259" key="6">
    <source>
        <dbReference type="Pfam" id="PF14833"/>
    </source>
</evidence>
<dbReference type="PANTHER" id="PTHR43580:SF8">
    <property type="entry name" value="6-PHOSPHOGLUCONATE DEHYDROGENASE NADP-BINDING DOMAIN-CONTAINING PROTEIN-RELATED"/>
    <property type="match status" value="1"/>
</dbReference>
<evidence type="ECO:0000256" key="3">
    <source>
        <dbReference type="ARBA" id="ARBA00023027"/>
    </source>
</evidence>
<keyword evidence="3" id="KW-0520">NAD</keyword>
<evidence type="ECO:0000256" key="4">
    <source>
        <dbReference type="PIRSR" id="PIRSR000103-1"/>
    </source>
</evidence>
<dbReference type="Gene3D" id="1.10.1040.10">
    <property type="entry name" value="N-(1-d-carboxylethyl)-l-norvaline Dehydrogenase, domain 2"/>
    <property type="match status" value="1"/>
</dbReference>
<keyword evidence="2" id="KW-0560">Oxidoreductase</keyword>
<dbReference type="SUPFAM" id="SSF48179">
    <property type="entry name" value="6-phosphogluconate dehydrogenase C-terminal domain-like"/>
    <property type="match status" value="1"/>
</dbReference>
<evidence type="ECO:0000256" key="1">
    <source>
        <dbReference type="ARBA" id="ARBA00007598"/>
    </source>
</evidence>
<dbReference type="EnsemblProtists" id="PYU1_T007543">
    <property type="protein sequence ID" value="PYU1_T007543"/>
    <property type="gene ID" value="PYU1_G007527"/>
</dbReference>
<dbReference type="InterPro" id="IPR029154">
    <property type="entry name" value="HIBADH-like_NADP-bd"/>
</dbReference>
<dbReference type="OMA" id="ERDHRPG"/>
<dbReference type="InterPro" id="IPR036291">
    <property type="entry name" value="NAD(P)-bd_dom_sf"/>
</dbReference>
<dbReference type="PANTHER" id="PTHR43580">
    <property type="entry name" value="OXIDOREDUCTASE GLYR1-RELATED"/>
    <property type="match status" value="1"/>
</dbReference>
<organism evidence="7 8">
    <name type="scientific">Globisporangium ultimum (strain ATCC 200006 / CBS 805.95 / DAOM BR144)</name>
    <name type="common">Pythium ultimum</name>
    <dbReference type="NCBI Taxonomy" id="431595"/>
    <lineage>
        <taxon>Eukaryota</taxon>
        <taxon>Sar</taxon>
        <taxon>Stramenopiles</taxon>
        <taxon>Oomycota</taxon>
        <taxon>Peronosporomycetes</taxon>
        <taxon>Pythiales</taxon>
        <taxon>Pythiaceae</taxon>
        <taxon>Globisporangium</taxon>
    </lineage>
</organism>
<name>K3WRE9_GLOUD</name>
<dbReference type="InterPro" id="IPR015815">
    <property type="entry name" value="HIBADH-related"/>
</dbReference>
<keyword evidence="8" id="KW-1185">Reference proteome</keyword>